<accession>A0A4S8JDP4</accession>
<feature type="compositionally biased region" description="Basic and acidic residues" evidence="1">
    <location>
        <begin position="483"/>
        <end position="505"/>
    </location>
</feature>
<protein>
    <recommendedName>
        <fullName evidence="2">TFIIS central domain-containing protein</fullName>
    </recommendedName>
</protein>
<organism evidence="3 4">
    <name type="scientific">Musa balbisiana</name>
    <name type="common">Banana</name>
    <dbReference type="NCBI Taxonomy" id="52838"/>
    <lineage>
        <taxon>Eukaryota</taxon>
        <taxon>Viridiplantae</taxon>
        <taxon>Streptophyta</taxon>
        <taxon>Embryophyta</taxon>
        <taxon>Tracheophyta</taxon>
        <taxon>Spermatophyta</taxon>
        <taxon>Magnoliopsida</taxon>
        <taxon>Liliopsida</taxon>
        <taxon>Zingiberales</taxon>
        <taxon>Musaceae</taxon>
        <taxon>Musa</taxon>
    </lineage>
</organism>
<evidence type="ECO:0000256" key="1">
    <source>
        <dbReference type="SAM" id="MobiDB-lite"/>
    </source>
</evidence>
<feature type="region of interest" description="Disordered" evidence="1">
    <location>
        <begin position="481"/>
        <end position="524"/>
    </location>
</feature>
<name>A0A4S8JDP4_MUSBA</name>
<dbReference type="InterPro" id="IPR036575">
    <property type="entry name" value="TFIIS_cen_dom_sf"/>
</dbReference>
<dbReference type="Pfam" id="PF07500">
    <property type="entry name" value="TFIIS_M"/>
    <property type="match status" value="1"/>
</dbReference>
<feature type="compositionally biased region" description="Polar residues" evidence="1">
    <location>
        <begin position="621"/>
        <end position="633"/>
    </location>
</feature>
<dbReference type="PROSITE" id="PS51321">
    <property type="entry name" value="TFIIS_CENTRAL"/>
    <property type="match status" value="1"/>
</dbReference>
<feature type="compositionally biased region" description="Polar residues" evidence="1">
    <location>
        <begin position="155"/>
        <end position="164"/>
    </location>
</feature>
<feature type="compositionally biased region" description="Basic residues" evidence="1">
    <location>
        <begin position="838"/>
        <end position="856"/>
    </location>
</feature>
<keyword evidence="4" id="KW-1185">Reference proteome</keyword>
<dbReference type="CDD" id="cd21538">
    <property type="entry name" value="SPOC_TFIIS"/>
    <property type="match status" value="1"/>
</dbReference>
<dbReference type="SMART" id="SM00510">
    <property type="entry name" value="TFS2M"/>
    <property type="match status" value="1"/>
</dbReference>
<dbReference type="AlphaFoldDB" id="A0A4S8JDP4"/>
<feature type="compositionally biased region" description="Polar residues" evidence="1">
    <location>
        <begin position="195"/>
        <end position="218"/>
    </location>
</feature>
<proteinExistence type="predicted"/>
<dbReference type="GO" id="GO:0005634">
    <property type="term" value="C:nucleus"/>
    <property type="evidence" value="ECO:0007669"/>
    <property type="project" value="TreeGrafter"/>
</dbReference>
<sequence>MEPTEKGQTSMSSKQSSQQFSSGNQSAQIDLLPMYTPMAVNWGSQEWFSAERNLVQTGMQVPVPLNVGSYQLFSIRNQPMQIESSYRSQIPMPIFVGLDQLSSSNRPVLGPQSSLNIRPSMSSNLASQPLSSTNKRPIQIRAPTKLQSVMPMKMVSQSSSTNKRPAQMELPRKVQSESFESVRSKLRESLAASLATVSDQQSKQQIGEKSSDGKTSSIEAKMVIPSGDLNSETKDASSDKFARETLVADGSAPKYEVQSLASDKSSKENTTVNTVLTRSDVEALQSKDVLVQDEVPNDKSFVKDELLQGHGLCWVSELDTETVDDSVTSDQKRLKMTNEHETGGKGTTVQNAEDLAFRIEAELFRLFGGVNKKYKEKGRSLLFNLKDRSNPELRERVLSGEIAPERLCTMTAEELASEELSQWRLAKAEELAQMVVLPDSDVDLRRLVKKTHKGEFQVEVEQAESFPVEVELRASVISRVPSKTKEDVKKQSKSDLKDDEPKSSERSSSVTKIDSGDQNLPSDLDKNDLMQELMVGELKDPELLPPIVSLDEFMQALDSEPPFENLPVDSAQEVPSSGLEKLDCLETEKLPVSDSTEHKQDAASGSVEPKPDSPEDGSVSKLESPQEGMQTKLHSSDDNSEDPAAVSPDEVDINHSRDNDDLKSGSADIQSDTCPTEVAATGDKIWEGLIQLNVSSVATVNVFYKSGEKSSMQEWPSLLEIKGRVRLDAFEKFLKELPLSRSRAVMIAQFCWKEGSPESGRLNLLEVIDSYIADERVGFATAAPGVELYLCPSRLRTIEMLEKFLPKEHSETLPTTADGLFAVVVWRRPHEMLSPRVSSHHKHGSSKKHSSSRRQHNSNSYSASRSSAASLPAADARLPPEDDTEDVPPGFGPRDDDDLPEFDFARGSSQGSQPVASRRLGSGATRSRVLPPPARPVEHIREMIHKYGQSERVKKRPFNVQPWNVDDDDDDDDIPEWQPQQDCQPQTQSLPPPPPPALPPPPPPPPQQPQLHAYQQQTLQSYHVNHQMLPLQPQQLPPQSYTPSQQLVPMAALPPAVVQQPPLPPQIAVMHQPRWQQAPLLSPAANLMQATHYNSQPNVEGQLYSLPNLGALQQQNVMGWRSDVFGNRGP</sequence>
<feature type="compositionally biased region" description="Low complexity" evidence="1">
    <location>
        <begin position="857"/>
        <end position="876"/>
    </location>
</feature>
<feature type="region of interest" description="Disordered" evidence="1">
    <location>
        <begin position="834"/>
        <end position="1014"/>
    </location>
</feature>
<dbReference type="Pfam" id="PF07744">
    <property type="entry name" value="SPOC"/>
    <property type="match status" value="1"/>
</dbReference>
<feature type="compositionally biased region" description="Basic and acidic residues" evidence="1">
    <location>
        <begin position="580"/>
        <end position="601"/>
    </location>
</feature>
<feature type="region of interest" description="Disordered" evidence="1">
    <location>
        <begin position="560"/>
        <end position="674"/>
    </location>
</feature>
<feature type="compositionally biased region" description="Polar residues" evidence="1">
    <location>
        <begin position="506"/>
        <end position="521"/>
    </location>
</feature>
<feature type="compositionally biased region" description="Acidic residues" evidence="1">
    <location>
        <begin position="965"/>
        <end position="975"/>
    </location>
</feature>
<feature type="compositionally biased region" description="Basic and acidic residues" evidence="1">
    <location>
        <begin position="652"/>
        <end position="663"/>
    </location>
</feature>
<feature type="compositionally biased region" description="Basic and acidic residues" evidence="1">
    <location>
        <begin position="936"/>
        <end position="952"/>
    </location>
</feature>
<dbReference type="PANTHER" id="PTHR11477:SF20">
    <property type="entry name" value="SPOC DOMAIN _ TRANSCRIPTION ELONGATION FACTOR S-II PROTEIN"/>
    <property type="match status" value="1"/>
</dbReference>
<feature type="domain" description="TFIIS central" evidence="2">
    <location>
        <begin position="322"/>
        <end position="443"/>
    </location>
</feature>
<dbReference type="SUPFAM" id="SSF46942">
    <property type="entry name" value="Elongation factor TFIIS domain 2"/>
    <property type="match status" value="1"/>
</dbReference>
<feature type="region of interest" description="Disordered" evidence="1">
    <location>
        <begin position="1"/>
        <end position="25"/>
    </location>
</feature>
<dbReference type="Proteomes" id="UP000317650">
    <property type="component" value="Chromosome 3"/>
</dbReference>
<feature type="region of interest" description="Disordered" evidence="1">
    <location>
        <begin position="107"/>
        <end position="176"/>
    </location>
</feature>
<feature type="compositionally biased region" description="Polar residues" evidence="1">
    <location>
        <begin position="107"/>
        <end position="136"/>
    </location>
</feature>
<reference evidence="3 4" key="1">
    <citation type="journal article" date="2019" name="Nat. Plants">
        <title>Genome sequencing of Musa balbisiana reveals subgenome evolution and function divergence in polyploid bananas.</title>
        <authorList>
            <person name="Yao X."/>
        </authorList>
    </citation>
    <scope>NUCLEOTIDE SEQUENCE [LARGE SCALE GENOMIC DNA]</scope>
    <source>
        <strain evidence="4">cv. DH-PKW</strain>
        <tissue evidence="3">Leaves</tissue>
    </source>
</reference>
<evidence type="ECO:0000259" key="2">
    <source>
        <dbReference type="PROSITE" id="PS51321"/>
    </source>
</evidence>
<evidence type="ECO:0000313" key="3">
    <source>
        <dbReference type="EMBL" id="THU58982.1"/>
    </source>
</evidence>
<feature type="compositionally biased region" description="Pro residues" evidence="1">
    <location>
        <begin position="990"/>
        <end position="1008"/>
    </location>
</feature>
<feature type="compositionally biased region" description="Low complexity" evidence="1">
    <location>
        <begin position="8"/>
        <end position="25"/>
    </location>
</feature>
<gene>
    <name evidence="3" type="ORF">C4D60_Mb03t20200</name>
</gene>
<comment type="caution">
    <text evidence="3">The sequence shown here is derived from an EMBL/GenBank/DDBJ whole genome shotgun (WGS) entry which is preliminary data.</text>
</comment>
<dbReference type="STRING" id="52838.A0A4S8JDP4"/>
<evidence type="ECO:0000313" key="4">
    <source>
        <dbReference type="Proteomes" id="UP000317650"/>
    </source>
</evidence>
<dbReference type="Gene3D" id="1.10.472.30">
    <property type="entry name" value="Transcription elongation factor S-II, central domain"/>
    <property type="match status" value="1"/>
</dbReference>
<dbReference type="EMBL" id="PYDT01000006">
    <property type="protein sequence ID" value="THU58982.1"/>
    <property type="molecule type" value="Genomic_DNA"/>
</dbReference>
<dbReference type="GO" id="GO:0006351">
    <property type="term" value="P:DNA-templated transcription"/>
    <property type="evidence" value="ECO:0007669"/>
    <property type="project" value="InterPro"/>
</dbReference>
<feature type="compositionally biased region" description="Low complexity" evidence="1">
    <location>
        <begin position="976"/>
        <end position="989"/>
    </location>
</feature>
<dbReference type="InterPro" id="IPR012921">
    <property type="entry name" value="SPOC_C"/>
</dbReference>
<dbReference type="InterPro" id="IPR003618">
    <property type="entry name" value="TFIIS_cen_dom"/>
</dbReference>
<dbReference type="PANTHER" id="PTHR11477">
    <property type="entry name" value="TRANSCRIPTION FACTOR S-II ZINC FINGER DOMAIN-CONTAINING PROTEIN"/>
    <property type="match status" value="1"/>
</dbReference>
<feature type="region of interest" description="Disordered" evidence="1">
    <location>
        <begin position="194"/>
        <end position="238"/>
    </location>
</feature>